<keyword evidence="3" id="KW-1185">Reference proteome</keyword>
<sequence length="258" mass="26677">MSVEQAVDDYLDAARDILGTTQPPTVPGAPSRVETLPNPEWTGNAHEAAIAATRTLQLARDRLQAAAANAAGYTESANQIAQQAALDLDAITSEWATTKNSIAAMPPGPTRDVALLTAAQQRIAEVVTLISATTARYNEEAANLRAEMAGLPQPDTTHGGETLPAPAPNTPPSPTAPPPPPTEMPPPTMDAAATPMPGALPAMASPARAAPAATAPMATAPRRGREPAELPGIAGPFANQPPRRSCHSTARRRKPATR</sequence>
<evidence type="ECO:0000256" key="1">
    <source>
        <dbReference type="SAM" id="MobiDB-lite"/>
    </source>
</evidence>
<evidence type="ECO:0000313" key="3">
    <source>
        <dbReference type="Proteomes" id="UP000195331"/>
    </source>
</evidence>
<dbReference type="KEGG" id="mdx:BTO20_38790"/>
<feature type="compositionally biased region" description="Low complexity" evidence="1">
    <location>
        <begin position="189"/>
        <end position="221"/>
    </location>
</feature>
<proteinExistence type="predicted"/>
<accession>A0A1Y0CGZ6</accession>
<dbReference type="RefSeq" id="WP_087083953.1">
    <property type="nucleotide sequence ID" value="NZ_CP020813.1"/>
</dbReference>
<gene>
    <name evidence="2" type="ORF">BTO20_38790</name>
</gene>
<evidence type="ECO:0000313" key="2">
    <source>
        <dbReference type="EMBL" id="ART74541.1"/>
    </source>
</evidence>
<organism evidence="2 3">
    <name type="scientific">Mycobacterium dioxanotrophicus</name>
    <dbReference type="NCBI Taxonomy" id="482462"/>
    <lineage>
        <taxon>Bacteria</taxon>
        <taxon>Bacillati</taxon>
        <taxon>Actinomycetota</taxon>
        <taxon>Actinomycetes</taxon>
        <taxon>Mycobacteriales</taxon>
        <taxon>Mycobacteriaceae</taxon>
        <taxon>Mycobacterium</taxon>
    </lineage>
</organism>
<keyword evidence="2" id="KW-0614">Plasmid</keyword>
<feature type="compositionally biased region" description="Basic residues" evidence="1">
    <location>
        <begin position="244"/>
        <end position="258"/>
    </location>
</feature>
<geneLocation type="plasmid" evidence="2 3">
    <name>unnamed4</name>
</geneLocation>
<protein>
    <recommendedName>
        <fullName evidence="4">ESX-1 secretion-associated protein EspB PE domain-containing protein</fullName>
    </recommendedName>
</protein>
<name>A0A1Y0CGZ6_9MYCO</name>
<evidence type="ECO:0008006" key="4">
    <source>
        <dbReference type="Google" id="ProtNLM"/>
    </source>
</evidence>
<dbReference type="EMBL" id="CP020813">
    <property type="protein sequence ID" value="ART74541.1"/>
    <property type="molecule type" value="Genomic_DNA"/>
</dbReference>
<feature type="region of interest" description="Disordered" evidence="1">
    <location>
        <begin position="150"/>
        <end position="258"/>
    </location>
</feature>
<dbReference type="Proteomes" id="UP000195331">
    <property type="component" value="Plasmid unnamed4"/>
</dbReference>
<feature type="compositionally biased region" description="Pro residues" evidence="1">
    <location>
        <begin position="165"/>
        <end position="188"/>
    </location>
</feature>
<dbReference type="AlphaFoldDB" id="A0A1Y0CGZ6"/>
<reference evidence="2 3" key="1">
    <citation type="submission" date="2017-04" db="EMBL/GenBank/DDBJ databases">
        <title>Whole Genome Sequence of 1,4-Dioxane Degrading Bacterium Mycobacterium dioxanotrophicus PH-06.</title>
        <authorList>
            <person name="He Y."/>
        </authorList>
    </citation>
    <scope>NUCLEOTIDE SEQUENCE [LARGE SCALE GENOMIC DNA]</scope>
    <source>
        <strain evidence="2 3">PH-06</strain>
        <plasmid evidence="2 3">unnamed4</plasmid>
    </source>
</reference>